<evidence type="ECO:0000313" key="2">
    <source>
        <dbReference type="Proteomes" id="UP001054945"/>
    </source>
</evidence>
<reference evidence="1 2" key="1">
    <citation type="submission" date="2021-06" db="EMBL/GenBank/DDBJ databases">
        <title>Caerostris extrusa draft genome.</title>
        <authorList>
            <person name="Kono N."/>
            <person name="Arakawa K."/>
        </authorList>
    </citation>
    <scope>NUCLEOTIDE SEQUENCE [LARGE SCALE GENOMIC DNA]</scope>
</reference>
<dbReference type="AlphaFoldDB" id="A0AAV4XIV9"/>
<dbReference type="Proteomes" id="UP001054945">
    <property type="component" value="Unassembled WGS sequence"/>
</dbReference>
<proteinExistence type="predicted"/>
<dbReference type="EMBL" id="BPLR01000471">
    <property type="protein sequence ID" value="GIY95005.1"/>
    <property type="molecule type" value="Genomic_DNA"/>
</dbReference>
<organism evidence="1 2">
    <name type="scientific">Caerostris extrusa</name>
    <name type="common">Bark spider</name>
    <name type="synonym">Caerostris bankana</name>
    <dbReference type="NCBI Taxonomy" id="172846"/>
    <lineage>
        <taxon>Eukaryota</taxon>
        <taxon>Metazoa</taxon>
        <taxon>Ecdysozoa</taxon>
        <taxon>Arthropoda</taxon>
        <taxon>Chelicerata</taxon>
        <taxon>Arachnida</taxon>
        <taxon>Araneae</taxon>
        <taxon>Araneomorphae</taxon>
        <taxon>Entelegynae</taxon>
        <taxon>Araneoidea</taxon>
        <taxon>Araneidae</taxon>
        <taxon>Caerostris</taxon>
    </lineage>
</organism>
<gene>
    <name evidence="1" type="ORF">CEXT_437661</name>
</gene>
<sequence>MRVLFYLGLPCFPDHCQPLDSGVPRNRLTDSGILLITNWFIVTIPMLRSFISVHFVVTENYLESSGGRLFPIDFIAVQSCSDPNTNNEIPILAVLP</sequence>
<comment type="caution">
    <text evidence="1">The sequence shown here is derived from an EMBL/GenBank/DDBJ whole genome shotgun (WGS) entry which is preliminary data.</text>
</comment>
<name>A0AAV4XIV9_CAEEX</name>
<accession>A0AAV4XIV9</accession>
<protein>
    <submittedName>
        <fullName evidence="1">Uncharacterized protein</fullName>
    </submittedName>
</protein>
<evidence type="ECO:0000313" key="1">
    <source>
        <dbReference type="EMBL" id="GIY95005.1"/>
    </source>
</evidence>
<keyword evidence="2" id="KW-1185">Reference proteome</keyword>